<evidence type="ECO:0000256" key="1">
    <source>
        <dbReference type="SAM" id="MobiDB-lite"/>
    </source>
</evidence>
<evidence type="ECO:0008006" key="4">
    <source>
        <dbReference type="Google" id="ProtNLM"/>
    </source>
</evidence>
<comment type="caution">
    <text evidence="2">The sequence shown here is derived from an EMBL/GenBank/DDBJ whole genome shotgun (WGS) entry which is preliminary data.</text>
</comment>
<dbReference type="STRING" id="1849047.A0A3D8R5E3"/>
<feature type="region of interest" description="Disordered" evidence="1">
    <location>
        <begin position="1"/>
        <end position="61"/>
    </location>
</feature>
<dbReference type="PANTHER" id="PTHR43591:SF102">
    <property type="entry name" value="S-ADENOSYL-L-METHIONINE-DEPENDENT METHYLTRANSFERASE"/>
    <property type="match status" value="1"/>
</dbReference>
<evidence type="ECO:0000313" key="2">
    <source>
        <dbReference type="EMBL" id="RDW69217.1"/>
    </source>
</evidence>
<dbReference type="InterPro" id="IPR029063">
    <property type="entry name" value="SAM-dependent_MTases_sf"/>
</dbReference>
<dbReference type="PANTHER" id="PTHR43591">
    <property type="entry name" value="METHYLTRANSFERASE"/>
    <property type="match status" value="1"/>
</dbReference>
<organism evidence="2 3">
    <name type="scientific">Coleophoma cylindrospora</name>
    <dbReference type="NCBI Taxonomy" id="1849047"/>
    <lineage>
        <taxon>Eukaryota</taxon>
        <taxon>Fungi</taxon>
        <taxon>Dikarya</taxon>
        <taxon>Ascomycota</taxon>
        <taxon>Pezizomycotina</taxon>
        <taxon>Leotiomycetes</taxon>
        <taxon>Helotiales</taxon>
        <taxon>Dermateaceae</taxon>
        <taxon>Coleophoma</taxon>
    </lineage>
</organism>
<dbReference type="CDD" id="cd02440">
    <property type="entry name" value="AdoMet_MTases"/>
    <property type="match status" value="1"/>
</dbReference>
<dbReference type="Pfam" id="PF13489">
    <property type="entry name" value="Methyltransf_23"/>
    <property type="match status" value="1"/>
</dbReference>
<dbReference type="GO" id="GO:0008168">
    <property type="term" value="F:methyltransferase activity"/>
    <property type="evidence" value="ECO:0007669"/>
    <property type="project" value="TreeGrafter"/>
</dbReference>
<dbReference type="SUPFAM" id="SSF53335">
    <property type="entry name" value="S-adenosyl-L-methionine-dependent methyltransferases"/>
    <property type="match status" value="1"/>
</dbReference>
<evidence type="ECO:0000313" key="3">
    <source>
        <dbReference type="Proteomes" id="UP000256645"/>
    </source>
</evidence>
<accession>A0A3D8R5E3</accession>
<keyword evidence="3" id="KW-1185">Reference proteome</keyword>
<protein>
    <recommendedName>
        <fullName evidence="4">S-adenosyl-L-methionine-dependent methyltransferase</fullName>
    </recommendedName>
</protein>
<dbReference type="AlphaFoldDB" id="A0A3D8R5E3"/>
<gene>
    <name evidence="2" type="ORF">BP6252_08237</name>
</gene>
<name>A0A3D8R5E3_9HELO</name>
<dbReference type="Proteomes" id="UP000256645">
    <property type="component" value="Unassembled WGS sequence"/>
</dbReference>
<dbReference type="EMBL" id="PDLM01000009">
    <property type="protein sequence ID" value="RDW69217.1"/>
    <property type="molecule type" value="Genomic_DNA"/>
</dbReference>
<dbReference type="Gene3D" id="3.40.50.150">
    <property type="entry name" value="Vaccinia Virus protein VP39"/>
    <property type="match status" value="2"/>
</dbReference>
<proteinExistence type="predicted"/>
<sequence length="400" mass="44518">MLNSSSSEKAKQLDGGTSFDEEFGNKEPAPGNVDRHPLSGAMGQGVTGREQAPSLDPLADAAGDIDSDAIHLLDGHNVNMDYLPGNEVASEPASDTIDVDLNLSDTDSTLGMSTASSTFSLRDSVYEYIEEYGRTYHAYKAGAYRAPNDEKEQERLDLQHHLFRMTMNGSLYAAPVTNLRDVLDIATGTGIWAIELAQEYPTARVIGMDLSPIQPAFIPINHEFFMNLSLKTEDEWTFTQKPRTVIASIFSALTPGGYFELQDVCFPCKSPDGTLEGTSLQQWQTLMVDGLRKLGKDFEKVKEYGTYMREAGFVDVVEKKYTWAIGPWIRGKKQKPQATWWAQNFLNGIHGWSMAIVTRGMGWTPEEVEVLLAGVRDDVKNYRNVHAYVQMYVVYGKTPP</sequence>
<dbReference type="OrthoDB" id="2013972at2759"/>
<reference evidence="2 3" key="1">
    <citation type="journal article" date="2018" name="IMA Fungus">
        <title>IMA Genome-F 9: Draft genome sequence of Annulohypoxylon stygium, Aspergillus mulundensis, Berkeleyomyces basicola (syn. Thielaviopsis basicola), Ceratocystis smalleyi, two Cercospora beticola strains, Coleophoma cylindrospora, Fusarium fracticaudum, Phialophora cf. hyalina, and Morchella septimelata.</title>
        <authorList>
            <person name="Wingfield B.D."/>
            <person name="Bills G.F."/>
            <person name="Dong Y."/>
            <person name="Huang W."/>
            <person name="Nel W.J."/>
            <person name="Swalarsk-Parry B.S."/>
            <person name="Vaghefi N."/>
            <person name="Wilken P.M."/>
            <person name="An Z."/>
            <person name="de Beer Z.W."/>
            <person name="De Vos L."/>
            <person name="Chen L."/>
            <person name="Duong T.A."/>
            <person name="Gao Y."/>
            <person name="Hammerbacher A."/>
            <person name="Kikkert J.R."/>
            <person name="Li Y."/>
            <person name="Li H."/>
            <person name="Li K."/>
            <person name="Li Q."/>
            <person name="Liu X."/>
            <person name="Ma X."/>
            <person name="Naidoo K."/>
            <person name="Pethybridge S.J."/>
            <person name="Sun J."/>
            <person name="Steenkamp E.T."/>
            <person name="van der Nest M.A."/>
            <person name="van Wyk S."/>
            <person name="Wingfield M.J."/>
            <person name="Xiong C."/>
            <person name="Yue Q."/>
            <person name="Zhang X."/>
        </authorList>
    </citation>
    <scope>NUCLEOTIDE SEQUENCE [LARGE SCALE GENOMIC DNA]</scope>
    <source>
        <strain evidence="2 3">BP6252</strain>
    </source>
</reference>